<gene>
    <name evidence="3" type="ORF">FHR90_000745</name>
</gene>
<feature type="region of interest" description="Disordered" evidence="1">
    <location>
        <begin position="1"/>
        <end position="35"/>
    </location>
</feature>
<feature type="compositionally biased region" description="Low complexity" evidence="1">
    <location>
        <begin position="89"/>
        <end position="106"/>
    </location>
</feature>
<dbReference type="InterPro" id="IPR025430">
    <property type="entry name" value="DUF4167"/>
</dbReference>
<feature type="compositionally biased region" description="Polar residues" evidence="1">
    <location>
        <begin position="298"/>
        <end position="307"/>
    </location>
</feature>
<name>A0A839V073_9PROT</name>
<evidence type="ECO:0000259" key="2">
    <source>
        <dbReference type="Pfam" id="PF13763"/>
    </source>
</evidence>
<proteinExistence type="predicted"/>
<feature type="region of interest" description="Disordered" evidence="1">
    <location>
        <begin position="89"/>
        <end position="219"/>
    </location>
</feature>
<organism evidence="3 4">
    <name type="scientific">Endobacter medicaginis</name>
    <dbReference type="NCBI Taxonomy" id="1181271"/>
    <lineage>
        <taxon>Bacteria</taxon>
        <taxon>Pseudomonadati</taxon>
        <taxon>Pseudomonadota</taxon>
        <taxon>Alphaproteobacteria</taxon>
        <taxon>Acetobacterales</taxon>
        <taxon>Acetobacteraceae</taxon>
        <taxon>Endobacter</taxon>
    </lineage>
</organism>
<sequence>MKRMRGRNHRSGGGGAIRHNNGQVPLNRNHVFDSNGPDMRVRGTAQQLFEKYLQLGRDASSSDDRVAAEGYFQHAEHYFRIVNAMAQAAQQNQHGQGGQQNAHYNNSNQRRFADPEEGEDEADVQPRFTGNNGGGQRDGQPNRDYGNRDRNREHNRDQPRDGYRNDGQRNEGQRSEARGDGRNERSDGTYGRDRDRDQRFRQPVPQAASQAELPVQTPDDAVVELRQERVAPPVAVEPVVREVVVDPAPAAETAAVEAAPTPARAPRAPRTRRRVASAPAEPQVAEDRRSGDQPEITPATSLSAVED</sequence>
<dbReference type="Pfam" id="PF13763">
    <property type="entry name" value="DUF4167"/>
    <property type="match status" value="1"/>
</dbReference>
<feature type="domain" description="DUF4167" evidence="2">
    <location>
        <begin position="20"/>
        <end position="86"/>
    </location>
</feature>
<dbReference type="EMBL" id="JACHXV010000002">
    <property type="protein sequence ID" value="MBB3172931.1"/>
    <property type="molecule type" value="Genomic_DNA"/>
</dbReference>
<dbReference type="Proteomes" id="UP000557688">
    <property type="component" value="Unassembled WGS sequence"/>
</dbReference>
<comment type="caution">
    <text evidence="3">The sequence shown here is derived from an EMBL/GenBank/DDBJ whole genome shotgun (WGS) entry which is preliminary data.</text>
</comment>
<evidence type="ECO:0000313" key="4">
    <source>
        <dbReference type="Proteomes" id="UP000557688"/>
    </source>
</evidence>
<evidence type="ECO:0000313" key="3">
    <source>
        <dbReference type="EMBL" id="MBB3172931.1"/>
    </source>
</evidence>
<keyword evidence="4" id="KW-1185">Reference proteome</keyword>
<feature type="compositionally biased region" description="Low complexity" evidence="1">
    <location>
        <begin position="252"/>
        <end position="266"/>
    </location>
</feature>
<accession>A0A839V073</accession>
<evidence type="ECO:0000256" key="1">
    <source>
        <dbReference type="SAM" id="MobiDB-lite"/>
    </source>
</evidence>
<dbReference type="AlphaFoldDB" id="A0A839V073"/>
<reference evidence="3 4" key="1">
    <citation type="submission" date="2020-08" db="EMBL/GenBank/DDBJ databases">
        <title>Genomic Encyclopedia of Type Strains, Phase III (KMG-III): the genomes of soil and plant-associated and newly described type strains.</title>
        <authorList>
            <person name="Whitman W."/>
        </authorList>
    </citation>
    <scope>NUCLEOTIDE SEQUENCE [LARGE SCALE GENOMIC DNA]</scope>
    <source>
        <strain evidence="3 4">CECT 8088</strain>
    </source>
</reference>
<feature type="compositionally biased region" description="Basic residues" evidence="1">
    <location>
        <begin position="1"/>
        <end position="10"/>
    </location>
</feature>
<feature type="compositionally biased region" description="Basic and acidic residues" evidence="1">
    <location>
        <begin position="145"/>
        <end position="200"/>
    </location>
</feature>
<protein>
    <recommendedName>
        <fullName evidence="2">DUF4167 domain-containing protein</fullName>
    </recommendedName>
</protein>
<feature type="region of interest" description="Disordered" evidence="1">
    <location>
        <begin position="252"/>
        <end position="307"/>
    </location>
</feature>